<evidence type="ECO:0000256" key="1">
    <source>
        <dbReference type="ARBA" id="ARBA00009410"/>
    </source>
</evidence>
<dbReference type="Pfam" id="PF01266">
    <property type="entry name" value="DAO"/>
    <property type="match status" value="1"/>
</dbReference>
<dbReference type="InterPro" id="IPR006076">
    <property type="entry name" value="FAD-dep_OxRdtase"/>
</dbReference>
<reference evidence="4 5" key="1">
    <citation type="submission" date="2016-11" db="EMBL/GenBank/DDBJ databases">
        <title>Comparative genomics of Bartonella apis.</title>
        <authorList>
            <person name="Engel P."/>
        </authorList>
    </citation>
    <scope>NUCLEOTIDE SEQUENCE [LARGE SCALE GENOMIC DNA]</scope>
    <source>
        <strain evidence="4 5">BBC0122</strain>
    </source>
</reference>
<dbReference type="PANTHER" id="PTHR13847:SF280">
    <property type="entry name" value="D-AMINO ACID DEHYDROGENASE"/>
    <property type="match status" value="1"/>
</dbReference>
<name>A0A1U9MFN0_9HYPH</name>
<dbReference type="RefSeq" id="WP_077994421.1">
    <property type="nucleotide sequence ID" value="NZ_CAXUOT020000001.1"/>
</dbReference>
<accession>A0A1U9MFN0</accession>
<dbReference type="Gene3D" id="3.50.50.60">
    <property type="entry name" value="FAD/NAD(P)-binding domain"/>
    <property type="match status" value="2"/>
</dbReference>
<dbReference type="SUPFAM" id="SSF54373">
    <property type="entry name" value="FAD-linked reductases, C-terminal domain"/>
    <property type="match status" value="1"/>
</dbReference>
<keyword evidence="5" id="KW-1185">Reference proteome</keyword>
<dbReference type="Gene3D" id="3.30.9.10">
    <property type="entry name" value="D-Amino Acid Oxidase, subunit A, domain 2"/>
    <property type="match status" value="1"/>
</dbReference>
<protein>
    <submittedName>
        <fullName evidence="4">D-amino-acid dehydrogenase</fullName>
        <ecNumber evidence="4">1.4.99.-</ecNumber>
    </submittedName>
</protein>
<proteinExistence type="inferred from homology"/>
<dbReference type="GO" id="GO:0055130">
    <property type="term" value="P:D-alanine catabolic process"/>
    <property type="evidence" value="ECO:0007669"/>
    <property type="project" value="TreeGrafter"/>
</dbReference>
<dbReference type="SUPFAM" id="SSF51905">
    <property type="entry name" value="FAD/NAD(P)-binding domain"/>
    <property type="match status" value="1"/>
</dbReference>
<dbReference type="KEGG" id="bapi:BBC0122_004130"/>
<dbReference type="PANTHER" id="PTHR13847">
    <property type="entry name" value="SARCOSINE DEHYDROGENASE-RELATED"/>
    <property type="match status" value="1"/>
</dbReference>
<evidence type="ECO:0000313" key="4">
    <source>
        <dbReference type="EMBL" id="AQT46543.1"/>
    </source>
</evidence>
<dbReference type="GO" id="GO:0005886">
    <property type="term" value="C:plasma membrane"/>
    <property type="evidence" value="ECO:0007669"/>
    <property type="project" value="TreeGrafter"/>
</dbReference>
<dbReference type="EMBL" id="CP015625">
    <property type="protein sequence ID" value="AQT46543.1"/>
    <property type="molecule type" value="Genomic_DNA"/>
</dbReference>
<dbReference type="Proteomes" id="UP000189632">
    <property type="component" value="Chromosome"/>
</dbReference>
<dbReference type="AlphaFoldDB" id="A0A1U9MFN0"/>
<sequence length="414" mass="45837">MERHVVVIGGGVIGLTTAYALIKQGQKVTLVERMDDVGLVTSFANGGQLSYRYVSPLADAGVPMHVFKWIGKPRSPLNLKLRFSLDQWKWLFQFLLACNAKTNKINGAHILRLSLFSQKIVTQWRESGELGNFDWVKTGKLVIYRDLNDFNKAKAGINKEFQKALTAKESVELEPSLGFIENKLAGSIFSPGDETADCYKFCCVLLEALKKHPNFTLKTSTHIDHIITQKDRITGVETNSGSVTGDDYVICTGNSSKHILARIGISVPIYPLKGYSLTLPYPEKPHIVPAISLTDYSNKILYAKLGDRLRLACMVDIGYEDAGIRQSRINAIKEIARETFNEFTTIDKAEEWTGLRPSTPKGPPILGKSKYQNLWLNVGHGSLGFTLSAGSATVLSHLITHQSSPIDLNGLELE</sequence>
<dbReference type="GO" id="GO:0008718">
    <property type="term" value="F:D-amino-acid dehydrogenase activity"/>
    <property type="evidence" value="ECO:0007669"/>
    <property type="project" value="TreeGrafter"/>
</dbReference>
<dbReference type="OrthoDB" id="9805337at2"/>
<evidence type="ECO:0000313" key="5">
    <source>
        <dbReference type="Proteomes" id="UP000189632"/>
    </source>
</evidence>
<gene>
    <name evidence="4" type="ORF">BBC0122_004130</name>
</gene>
<dbReference type="NCBIfam" id="NF001933">
    <property type="entry name" value="PRK00711.1"/>
    <property type="match status" value="1"/>
</dbReference>
<keyword evidence="2 4" id="KW-0560">Oxidoreductase</keyword>
<evidence type="ECO:0000259" key="3">
    <source>
        <dbReference type="Pfam" id="PF01266"/>
    </source>
</evidence>
<dbReference type="GO" id="GO:0005737">
    <property type="term" value="C:cytoplasm"/>
    <property type="evidence" value="ECO:0007669"/>
    <property type="project" value="TreeGrafter"/>
</dbReference>
<comment type="similarity">
    <text evidence="1">Belongs to the DadA oxidoreductase family.</text>
</comment>
<feature type="domain" description="FAD dependent oxidoreductase" evidence="3">
    <location>
        <begin position="4"/>
        <end position="397"/>
    </location>
</feature>
<dbReference type="InterPro" id="IPR036188">
    <property type="entry name" value="FAD/NAD-bd_sf"/>
</dbReference>
<evidence type="ECO:0000256" key="2">
    <source>
        <dbReference type="ARBA" id="ARBA00023002"/>
    </source>
</evidence>
<organism evidence="4 5">
    <name type="scientific">Bartonella choladocola</name>
    <dbReference type="NCBI Taxonomy" id="2750995"/>
    <lineage>
        <taxon>Bacteria</taxon>
        <taxon>Pseudomonadati</taxon>
        <taxon>Pseudomonadota</taxon>
        <taxon>Alphaproteobacteria</taxon>
        <taxon>Hyphomicrobiales</taxon>
        <taxon>Bartonellaceae</taxon>
        <taxon>Bartonella</taxon>
    </lineage>
</organism>
<dbReference type="EC" id="1.4.99.-" evidence="4"/>